<sequence length="93" mass="10528">MQAVNHAITDAASDARHLRNLIERDLGAEPRTHANPSHTIKYPLNPCLHAAQHKVENALQRLKRLQRIARHCKKTKDAVMGFVHLAATLAWLR</sequence>
<keyword evidence="3" id="KW-1185">Reference proteome</keyword>
<accession>A0ABS1RW23</accession>
<evidence type="ECO:0008006" key="4">
    <source>
        <dbReference type="Google" id="ProtNLM"/>
    </source>
</evidence>
<dbReference type="Proteomes" id="UP000604473">
    <property type="component" value="Unassembled WGS sequence"/>
</dbReference>
<proteinExistence type="predicted"/>
<reference evidence="2 3" key="1">
    <citation type="submission" date="2021-01" db="EMBL/GenBank/DDBJ databases">
        <title>Draft genomes of Rhodovulum sulfidophilum.</title>
        <authorList>
            <person name="Guzman M.S."/>
        </authorList>
    </citation>
    <scope>NUCLEOTIDE SEQUENCE [LARGE SCALE GENOMIC DNA]</scope>
    <source>
        <strain evidence="2 3">AB35</strain>
    </source>
</reference>
<name>A0ABS1RW23_RHOSU</name>
<keyword evidence="1" id="KW-0175">Coiled coil</keyword>
<dbReference type="EMBL" id="JAESJJ010000025">
    <property type="protein sequence ID" value="MBL3610291.1"/>
    <property type="molecule type" value="Genomic_DNA"/>
</dbReference>
<evidence type="ECO:0000313" key="2">
    <source>
        <dbReference type="EMBL" id="MBL3610291.1"/>
    </source>
</evidence>
<evidence type="ECO:0000313" key="3">
    <source>
        <dbReference type="Proteomes" id="UP000604473"/>
    </source>
</evidence>
<comment type="caution">
    <text evidence="2">The sequence shown here is derived from an EMBL/GenBank/DDBJ whole genome shotgun (WGS) entry which is preliminary data.</text>
</comment>
<organism evidence="2 3">
    <name type="scientific">Rhodovulum sulfidophilum</name>
    <name type="common">Rhodobacter sulfidophilus</name>
    <dbReference type="NCBI Taxonomy" id="35806"/>
    <lineage>
        <taxon>Bacteria</taxon>
        <taxon>Pseudomonadati</taxon>
        <taxon>Pseudomonadota</taxon>
        <taxon>Alphaproteobacteria</taxon>
        <taxon>Rhodobacterales</taxon>
        <taxon>Paracoccaceae</taxon>
        <taxon>Rhodovulum</taxon>
    </lineage>
</organism>
<gene>
    <name evidence="2" type="ORF">JMM60_16120</name>
</gene>
<evidence type="ECO:0000256" key="1">
    <source>
        <dbReference type="SAM" id="Coils"/>
    </source>
</evidence>
<feature type="coiled-coil region" evidence="1">
    <location>
        <begin position="48"/>
        <end position="75"/>
    </location>
</feature>
<protein>
    <recommendedName>
        <fullName evidence="4">Transposase</fullName>
    </recommendedName>
</protein>